<evidence type="ECO:0000259" key="1">
    <source>
        <dbReference type="Pfam" id="PF01494"/>
    </source>
</evidence>
<dbReference type="AlphaFoldDB" id="A0A850C0C2"/>
<name>A0A850C0C2_9ACTN</name>
<dbReference type="EMBL" id="JABFXE010000173">
    <property type="protein sequence ID" value="NUQ87624.1"/>
    <property type="molecule type" value="Genomic_DNA"/>
</dbReference>
<dbReference type="Gene3D" id="3.50.50.60">
    <property type="entry name" value="FAD/NAD(P)-binding domain"/>
    <property type="match status" value="1"/>
</dbReference>
<dbReference type="Proteomes" id="UP000574690">
    <property type="component" value="Unassembled WGS sequence"/>
</dbReference>
<comment type="caution">
    <text evidence="2">The sequence shown here is derived from an EMBL/GenBank/DDBJ whole genome shotgun (WGS) entry which is preliminary data.</text>
</comment>
<dbReference type="InterPro" id="IPR002938">
    <property type="entry name" value="FAD-bd"/>
</dbReference>
<dbReference type="SUPFAM" id="SSF51905">
    <property type="entry name" value="FAD/NAD(P)-binding domain"/>
    <property type="match status" value="1"/>
</dbReference>
<dbReference type="Pfam" id="PF01494">
    <property type="entry name" value="FAD_binding_3"/>
    <property type="match status" value="1"/>
</dbReference>
<dbReference type="PANTHER" id="PTHR42685:SF22">
    <property type="entry name" value="CONDITIONED MEDIUM FACTOR RECEPTOR 1"/>
    <property type="match status" value="1"/>
</dbReference>
<dbReference type="GO" id="GO:0071949">
    <property type="term" value="F:FAD binding"/>
    <property type="evidence" value="ECO:0007669"/>
    <property type="project" value="InterPro"/>
</dbReference>
<proteinExistence type="predicted"/>
<gene>
    <name evidence="2" type="ORF">HOQ43_04065</name>
</gene>
<feature type="non-terminal residue" evidence="2">
    <location>
        <position position="171"/>
    </location>
</feature>
<evidence type="ECO:0000313" key="3">
    <source>
        <dbReference type="Proteomes" id="UP000574690"/>
    </source>
</evidence>
<dbReference type="InterPro" id="IPR036188">
    <property type="entry name" value="FAD/NAD-bd_sf"/>
</dbReference>
<accession>A0A850C0C2</accession>
<organism evidence="2 3">
    <name type="scientific">Glycomyces artemisiae</name>
    <dbReference type="NCBI Taxonomy" id="1076443"/>
    <lineage>
        <taxon>Bacteria</taxon>
        <taxon>Bacillati</taxon>
        <taxon>Actinomycetota</taxon>
        <taxon>Actinomycetes</taxon>
        <taxon>Glycomycetales</taxon>
        <taxon>Glycomycetaceae</taxon>
        <taxon>Glycomyces</taxon>
    </lineage>
</organism>
<dbReference type="InterPro" id="IPR050407">
    <property type="entry name" value="Geranylgeranyl_reductase"/>
</dbReference>
<protein>
    <submittedName>
        <fullName evidence="2">FAD-dependent oxidoreductase</fullName>
    </submittedName>
</protein>
<dbReference type="PANTHER" id="PTHR42685">
    <property type="entry name" value="GERANYLGERANYL DIPHOSPHATE REDUCTASE"/>
    <property type="match status" value="1"/>
</dbReference>
<evidence type="ECO:0000313" key="2">
    <source>
        <dbReference type="EMBL" id="NUQ87624.1"/>
    </source>
</evidence>
<dbReference type="PRINTS" id="PR00420">
    <property type="entry name" value="RNGMNOXGNASE"/>
</dbReference>
<sequence length="171" mass="18001">MTTHAAPDADVIVVGAGPGGSAAAHHLAARGLDVLLLEKTRFPREKVCGDGLTPRAVAQLLKMGVDTSESAGWIRNKGLRVVADDLAIELDWPVLDDFPNYGLTRTRYDFDQLLADKAVEAGARLLTGVKVTAPVFDLAGRVCGVTATRDGEPVEFKAPLVIAADGVSGRL</sequence>
<feature type="domain" description="FAD-binding" evidence="1">
    <location>
        <begin position="8"/>
        <end position="169"/>
    </location>
</feature>
<reference evidence="2 3" key="1">
    <citation type="submission" date="2020-05" db="EMBL/GenBank/DDBJ databases">
        <title>DNA-SIP metagenomic assembled genomes.</title>
        <authorList>
            <person name="Yu J."/>
        </authorList>
    </citation>
    <scope>NUCLEOTIDE SEQUENCE [LARGE SCALE GENOMIC DNA]</scope>
    <source>
        <strain evidence="2">Bin5.27</strain>
    </source>
</reference>